<dbReference type="SUPFAM" id="SSF51230">
    <property type="entry name" value="Single hybrid motif"/>
    <property type="match status" value="1"/>
</dbReference>
<protein>
    <submittedName>
        <fullName evidence="4">Membrane fusion transmembrane protein</fullName>
    </submittedName>
</protein>
<dbReference type="InterPro" id="IPR058982">
    <property type="entry name" value="Beta-barrel_AprE"/>
</dbReference>
<feature type="domain" description="AprE-like beta-barrel" evidence="3">
    <location>
        <begin position="302"/>
        <end position="396"/>
    </location>
</feature>
<dbReference type="AlphaFoldDB" id="A0A0K3A744"/>
<organism evidence="4 5">
    <name type="scientific">Xanthomonas graminis pv. phlei</name>
    <dbReference type="NCBI Taxonomy" id="487906"/>
    <lineage>
        <taxon>Bacteria</taxon>
        <taxon>Pseudomonadati</taxon>
        <taxon>Pseudomonadota</taxon>
        <taxon>Gammaproteobacteria</taxon>
        <taxon>Lysobacterales</taxon>
        <taxon>Lysobacteraceae</taxon>
        <taxon>Xanthomonas</taxon>
        <taxon>Xanthomonas translucens group</taxon>
        <taxon>Xanthomonas graminis</taxon>
    </lineage>
</organism>
<feature type="coiled-coil region" evidence="1">
    <location>
        <begin position="201"/>
        <end position="228"/>
    </location>
</feature>
<proteinExistence type="predicted"/>
<keyword evidence="2 4" id="KW-0812">Transmembrane</keyword>
<name>A0A0K3A744_9XANT</name>
<keyword evidence="1" id="KW-0175">Coiled coil</keyword>
<feature type="transmembrane region" description="Helical" evidence="2">
    <location>
        <begin position="29"/>
        <end position="50"/>
    </location>
</feature>
<dbReference type="EMBL" id="CXOJ01000122">
    <property type="protein sequence ID" value="CTP93087.1"/>
    <property type="molecule type" value="Genomic_DNA"/>
</dbReference>
<dbReference type="Proteomes" id="UP000045978">
    <property type="component" value="Unassembled WGS sequence"/>
</dbReference>
<evidence type="ECO:0000259" key="3">
    <source>
        <dbReference type="Pfam" id="PF26002"/>
    </source>
</evidence>
<dbReference type="RefSeq" id="WP_080999093.1">
    <property type="nucleotide sequence ID" value="NZ_CP076251.1"/>
</dbReference>
<gene>
    <name evidence="4" type="primary">raxA1</name>
    <name evidence="4" type="ORF">XTPLMG730_3741</name>
</gene>
<keyword evidence="2" id="KW-1133">Transmembrane helix</keyword>
<accession>A0A0K3A744</accession>
<evidence type="ECO:0000256" key="1">
    <source>
        <dbReference type="SAM" id="Coils"/>
    </source>
</evidence>
<dbReference type="Gene3D" id="2.40.50.100">
    <property type="match status" value="1"/>
</dbReference>
<reference evidence="4 5" key="1">
    <citation type="submission" date="2015-07" db="EMBL/GenBank/DDBJ databases">
        <authorList>
            <person name="Noorani M."/>
        </authorList>
    </citation>
    <scope>NUCLEOTIDE SEQUENCE [LARGE SCALE GENOMIC DNA]</scope>
    <source>
        <strain evidence="4">LMG730</strain>
    </source>
</reference>
<dbReference type="Gene3D" id="2.40.30.170">
    <property type="match status" value="1"/>
</dbReference>
<dbReference type="PRINTS" id="PR01490">
    <property type="entry name" value="RTXTOXIND"/>
</dbReference>
<evidence type="ECO:0000313" key="5">
    <source>
        <dbReference type="Proteomes" id="UP000045978"/>
    </source>
</evidence>
<dbReference type="InterPro" id="IPR011053">
    <property type="entry name" value="Single_hybrid_motif"/>
</dbReference>
<feature type="coiled-coil region" evidence="1">
    <location>
        <begin position="142"/>
        <end position="169"/>
    </location>
</feature>
<dbReference type="PANTHER" id="PTHR30386">
    <property type="entry name" value="MEMBRANE FUSION SUBUNIT OF EMRAB-TOLC MULTIDRUG EFFLUX PUMP"/>
    <property type="match status" value="1"/>
</dbReference>
<dbReference type="PANTHER" id="PTHR30386:SF28">
    <property type="entry name" value="EXPORTED PROTEIN"/>
    <property type="match status" value="1"/>
</dbReference>
<dbReference type="Pfam" id="PF26002">
    <property type="entry name" value="Beta-barrel_AprE"/>
    <property type="match status" value="1"/>
</dbReference>
<evidence type="ECO:0000256" key="2">
    <source>
        <dbReference type="SAM" id="Phobius"/>
    </source>
</evidence>
<sequence length="424" mass="47523">MSSSLFREEVYNNRRSQLVGSIRLHTPRIGWAFVGFSIAAILVIAMLVFLGRYTRHEPVSGALVPTHGLLMVAAPSPGSVTRIYVREGDRVNAGQPLLEISETQSSAAMGDVNSAVAKQLSYKRQKLMDDLAGQDRMGGIQRKDIQERIQLLQAQIRQVDDQADLQSQRAKDAVALYEQWSKYQDSGVVSRQQILTQHDQALQHQAQLKDLRRQEFQLRQQLNELQAQWDQLPAVLAGKDNETERQLADVMQLLARNAAQNAGLLKAPVDGVVTSAPIYLGQSVGAQQPMMAVLPASSKLQAELWVPTQAVGFLRTGEQVVIRYRAYPYQKFGQYLGRVQQVSRSSLSPSEANKTTGKDIKEASYRVLVDLESQDVQIYGKPEALRPGMTLDADILLDRRRLIEWLFEPLYGLQKRSIEDHQHG</sequence>
<dbReference type="InterPro" id="IPR050739">
    <property type="entry name" value="MFP"/>
</dbReference>
<evidence type="ECO:0000313" key="4">
    <source>
        <dbReference type="EMBL" id="CTP93087.1"/>
    </source>
</evidence>
<keyword evidence="2" id="KW-0472">Membrane</keyword>